<comment type="caution">
    <text evidence="1">The sequence shown here is derived from an EMBL/GenBank/DDBJ whole genome shotgun (WGS) entry which is preliminary data.</text>
</comment>
<evidence type="ECO:0000313" key="2">
    <source>
        <dbReference type="Proteomes" id="UP000315295"/>
    </source>
</evidence>
<keyword evidence="2" id="KW-1185">Reference proteome</keyword>
<organism evidence="1 2">
    <name type="scientific">Malus baccata</name>
    <name type="common">Siberian crab apple</name>
    <name type="synonym">Pyrus baccata</name>
    <dbReference type="NCBI Taxonomy" id="106549"/>
    <lineage>
        <taxon>Eukaryota</taxon>
        <taxon>Viridiplantae</taxon>
        <taxon>Streptophyta</taxon>
        <taxon>Embryophyta</taxon>
        <taxon>Tracheophyta</taxon>
        <taxon>Spermatophyta</taxon>
        <taxon>Magnoliopsida</taxon>
        <taxon>eudicotyledons</taxon>
        <taxon>Gunneridae</taxon>
        <taxon>Pentapetalae</taxon>
        <taxon>rosids</taxon>
        <taxon>fabids</taxon>
        <taxon>Rosales</taxon>
        <taxon>Rosaceae</taxon>
        <taxon>Amygdaloideae</taxon>
        <taxon>Maleae</taxon>
        <taxon>Malus</taxon>
    </lineage>
</organism>
<evidence type="ECO:0000313" key="1">
    <source>
        <dbReference type="EMBL" id="TQE11325.1"/>
    </source>
</evidence>
<proteinExistence type="predicted"/>
<reference evidence="1 2" key="1">
    <citation type="journal article" date="2019" name="G3 (Bethesda)">
        <title>Sequencing of a Wild Apple (Malus baccata) Genome Unravels the Differences Between Cultivated and Wild Apple Species Regarding Disease Resistance and Cold Tolerance.</title>
        <authorList>
            <person name="Chen X."/>
        </authorList>
    </citation>
    <scope>NUCLEOTIDE SEQUENCE [LARGE SCALE GENOMIC DNA]</scope>
    <source>
        <strain evidence="2">cv. Shandingzi</strain>
        <tissue evidence="1">Leaves</tissue>
    </source>
</reference>
<protein>
    <submittedName>
        <fullName evidence="1">Uncharacterized protein</fullName>
    </submittedName>
</protein>
<name>A0A540NJY8_MALBA</name>
<dbReference type="EMBL" id="VIEB01000031">
    <property type="protein sequence ID" value="TQE11325.1"/>
    <property type="molecule type" value="Genomic_DNA"/>
</dbReference>
<sequence length="93" mass="10943">MHHLGTEEYINRVWAKRYKEWKYEMHLYYNTCAFPVDVSIDHPQSLQRRLPSGSGYVVIFGARHFCFYVAKEGLVPRLSLPTMTRYANGRADT</sequence>
<gene>
    <name evidence="1" type="ORF">C1H46_003059</name>
</gene>
<dbReference type="AlphaFoldDB" id="A0A540NJY8"/>
<accession>A0A540NJY8</accession>
<dbReference type="Proteomes" id="UP000315295">
    <property type="component" value="Unassembled WGS sequence"/>
</dbReference>